<reference evidence="2" key="1">
    <citation type="journal article" date="2014" name="Int. J. Syst. Evol. Microbiol.">
        <title>Complete genome sequence of Corynebacterium casei LMG S-19264T (=DSM 44701T), isolated from a smear-ripened cheese.</title>
        <authorList>
            <consortium name="US DOE Joint Genome Institute (JGI-PGF)"/>
            <person name="Walter F."/>
            <person name="Albersmeier A."/>
            <person name="Kalinowski J."/>
            <person name="Ruckert C."/>
        </authorList>
    </citation>
    <scope>NUCLEOTIDE SEQUENCE</scope>
    <source>
        <strain evidence="2">KCTC 42651</strain>
    </source>
</reference>
<proteinExistence type="predicted"/>
<dbReference type="AlphaFoldDB" id="A0A918XWZ6"/>
<evidence type="ECO:0008006" key="4">
    <source>
        <dbReference type="Google" id="ProtNLM"/>
    </source>
</evidence>
<evidence type="ECO:0000313" key="3">
    <source>
        <dbReference type="Proteomes" id="UP000630353"/>
    </source>
</evidence>
<dbReference type="Gene3D" id="3.40.50.450">
    <property type="match status" value="1"/>
</dbReference>
<evidence type="ECO:0000313" key="2">
    <source>
        <dbReference type="EMBL" id="GHD62758.1"/>
    </source>
</evidence>
<comment type="caution">
    <text evidence="2">The sequence shown here is derived from an EMBL/GenBank/DDBJ whole genome shotgun (WGS) entry which is preliminary data.</text>
</comment>
<feature type="transmembrane region" description="Helical" evidence="1">
    <location>
        <begin position="561"/>
        <end position="581"/>
    </location>
</feature>
<accession>A0A918XWZ6</accession>
<keyword evidence="1" id="KW-1133">Transmembrane helix</keyword>
<keyword evidence="1" id="KW-0812">Transmembrane</keyword>
<dbReference type="Proteomes" id="UP000630353">
    <property type="component" value="Unassembled WGS sequence"/>
</dbReference>
<evidence type="ECO:0000256" key="1">
    <source>
        <dbReference type="SAM" id="Phobius"/>
    </source>
</evidence>
<reference evidence="2" key="2">
    <citation type="submission" date="2020-09" db="EMBL/GenBank/DDBJ databases">
        <authorList>
            <person name="Sun Q."/>
            <person name="Kim S."/>
        </authorList>
    </citation>
    <scope>NUCLEOTIDE SEQUENCE</scope>
    <source>
        <strain evidence="2">KCTC 42651</strain>
    </source>
</reference>
<name>A0A918XWZ6_9PROT</name>
<dbReference type="RefSeq" id="WP_189995267.1">
    <property type="nucleotide sequence ID" value="NZ_BMZS01000015.1"/>
</dbReference>
<dbReference type="EMBL" id="BMZS01000015">
    <property type="protein sequence ID" value="GHD62758.1"/>
    <property type="molecule type" value="Genomic_DNA"/>
</dbReference>
<feature type="transmembrane region" description="Helical" evidence="1">
    <location>
        <begin position="396"/>
        <end position="415"/>
    </location>
</feature>
<gene>
    <name evidence="2" type="ORF">GCM10017083_52000</name>
</gene>
<sequence length="687" mass="74097">MSRARSEKVVPPTPCLTFRVACVGHISVEMDSAPHVAAAQRIFGALSDCLRDFGSSKSLGQAYRGAGTLVALSSLAAGSDLLLAGAAVGAGATLHVALPFSPEEFARDFAGKEADLRRHEELRGKAERLFVHDGRRGDDGKPIDKAMRNRAYQENGRTLVRHCDLLVAIWNGREAAGVGGTAEQVEQAVRLGIPVVWIDAAGETAGGDPEAAIRWIGHRKELIIAPDGLGAAALRKRLDDHFDAVLSIPGSTKAGGTHHGISLRHPLGFVEGHKPSEADQLDHFYKESVRTCGGSARGASAFVRWLTLHDWLRDRLFSSAEREALESKTLEEIETKLGEKGHGRAWETIDPANQKQSPADRAADGGAPSGVSPAYHRAYLVPDTIATELAKAMRTLTLLVMFLAMLAIVFAALALVVPKDWSKDWKAALAIAELVVLSSVAALVFHANSRRMKERWQHYRLLAELLRVNQALAPFGRVLPLSVAAGEAHVGGAVPKWVTWYVNAVTREIGLAAQNLSDKQTRIGTTAAACRDLLLGQIRYHRINTARVERLDKVSDSLGQWAVVLTVLILLAKLGIYGFAIKVEAPVQTGLTLLTVLVPVMAASVFALRHVEEWALLGQRSRAMGDALEASLVDDLAPMLSELGRDDSDSALTMVEVGNSMVRVGRDMVSEVGNWLAVVDTKRMEVG</sequence>
<protein>
    <recommendedName>
        <fullName evidence="4">SMODS and SLOG-associating 2TM effector domain-containing protein</fullName>
    </recommendedName>
</protein>
<keyword evidence="1" id="KW-0472">Membrane</keyword>
<organism evidence="2 3">
    <name type="scientific">Thalassobaculum fulvum</name>
    <dbReference type="NCBI Taxonomy" id="1633335"/>
    <lineage>
        <taxon>Bacteria</taxon>
        <taxon>Pseudomonadati</taxon>
        <taxon>Pseudomonadota</taxon>
        <taxon>Alphaproteobacteria</taxon>
        <taxon>Rhodospirillales</taxon>
        <taxon>Thalassobaculaceae</taxon>
        <taxon>Thalassobaculum</taxon>
    </lineage>
</organism>
<feature type="transmembrane region" description="Helical" evidence="1">
    <location>
        <begin position="587"/>
        <end position="608"/>
    </location>
</feature>
<feature type="transmembrane region" description="Helical" evidence="1">
    <location>
        <begin position="427"/>
        <end position="445"/>
    </location>
</feature>
<keyword evidence="3" id="KW-1185">Reference proteome</keyword>